<evidence type="ECO:0000256" key="4">
    <source>
        <dbReference type="ARBA" id="ARBA00023163"/>
    </source>
</evidence>
<dbReference type="FunFam" id="1.10.10.10:FF:000001">
    <property type="entry name" value="LysR family transcriptional regulator"/>
    <property type="match status" value="1"/>
</dbReference>
<evidence type="ECO:0000256" key="2">
    <source>
        <dbReference type="ARBA" id="ARBA00023015"/>
    </source>
</evidence>
<dbReference type="InterPro" id="IPR036390">
    <property type="entry name" value="WH_DNA-bd_sf"/>
</dbReference>
<dbReference type="InterPro" id="IPR000847">
    <property type="entry name" value="LysR_HTH_N"/>
</dbReference>
<dbReference type="Pfam" id="PF00126">
    <property type="entry name" value="HTH_1"/>
    <property type="match status" value="1"/>
</dbReference>
<evidence type="ECO:0000313" key="7">
    <source>
        <dbReference type="Proteomes" id="UP001317532"/>
    </source>
</evidence>
<dbReference type="SUPFAM" id="SSF46785">
    <property type="entry name" value="Winged helix' DNA-binding domain"/>
    <property type="match status" value="1"/>
</dbReference>
<keyword evidence="3" id="KW-0238">DNA-binding</keyword>
<dbReference type="PRINTS" id="PR00039">
    <property type="entry name" value="HTHLYSR"/>
</dbReference>
<dbReference type="GO" id="GO:0003677">
    <property type="term" value="F:DNA binding"/>
    <property type="evidence" value="ECO:0007669"/>
    <property type="project" value="UniProtKB-KW"/>
</dbReference>
<dbReference type="GO" id="GO:0032993">
    <property type="term" value="C:protein-DNA complex"/>
    <property type="evidence" value="ECO:0007669"/>
    <property type="project" value="TreeGrafter"/>
</dbReference>
<evidence type="ECO:0000313" key="6">
    <source>
        <dbReference type="EMBL" id="BDE06115.1"/>
    </source>
</evidence>
<dbReference type="InterPro" id="IPR005119">
    <property type="entry name" value="LysR_subst-bd"/>
</dbReference>
<organism evidence="6 7">
    <name type="scientific">Vulcanimicrobium alpinum</name>
    <dbReference type="NCBI Taxonomy" id="3016050"/>
    <lineage>
        <taxon>Bacteria</taxon>
        <taxon>Bacillati</taxon>
        <taxon>Vulcanimicrobiota</taxon>
        <taxon>Vulcanimicrobiia</taxon>
        <taxon>Vulcanimicrobiales</taxon>
        <taxon>Vulcanimicrobiaceae</taxon>
        <taxon>Vulcanimicrobium</taxon>
    </lineage>
</organism>
<gene>
    <name evidence="6" type="ORF">WPS_13910</name>
</gene>
<keyword evidence="4" id="KW-0804">Transcription</keyword>
<dbReference type="Gene3D" id="1.10.10.10">
    <property type="entry name" value="Winged helix-like DNA-binding domain superfamily/Winged helix DNA-binding domain"/>
    <property type="match status" value="1"/>
</dbReference>
<dbReference type="EMBL" id="AP025523">
    <property type="protein sequence ID" value="BDE06115.1"/>
    <property type="molecule type" value="Genomic_DNA"/>
</dbReference>
<dbReference type="RefSeq" id="WP_317997102.1">
    <property type="nucleotide sequence ID" value="NZ_AP025523.1"/>
</dbReference>
<dbReference type="KEGG" id="vab:WPS_13910"/>
<comment type="similarity">
    <text evidence="1">Belongs to the LysR transcriptional regulatory family.</text>
</comment>
<dbReference type="GO" id="GO:0003700">
    <property type="term" value="F:DNA-binding transcription factor activity"/>
    <property type="evidence" value="ECO:0007669"/>
    <property type="project" value="InterPro"/>
</dbReference>
<name>A0AAN1XW73_UNVUL</name>
<accession>A0AAN1XW73</accession>
<dbReference type="CDD" id="cd08414">
    <property type="entry name" value="PBP2_LTTR_aromatics_like"/>
    <property type="match status" value="1"/>
</dbReference>
<keyword evidence="2" id="KW-0805">Transcription regulation</keyword>
<proteinExistence type="inferred from homology"/>
<dbReference type="Gene3D" id="3.40.190.10">
    <property type="entry name" value="Periplasmic binding protein-like II"/>
    <property type="match status" value="2"/>
</dbReference>
<dbReference type="PANTHER" id="PTHR30346">
    <property type="entry name" value="TRANSCRIPTIONAL DUAL REGULATOR HCAR-RELATED"/>
    <property type="match status" value="1"/>
</dbReference>
<reference evidence="6 7" key="1">
    <citation type="journal article" date="2022" name="ISME Commun">
        <title>Vulcanimicrobium alpinus gen. nov. sp. nov., the first cultivated representative of the candidate phylum 'Eremiobacterota', is a metabolically versatile aerobic anoxygenic phototroph.</title>
        <authorList>
            <person name="Yabe S."/>
            <person name="Muto K."/>
            <person name="Abe K."/>
            <person name="Yokota A."/>
            <person name="Staudigel H."/>
            <person name="Tebo B.M."/>
        </authorList>
    </citation>
    <scope>NUCLEOTIDE SEQUENCE [LARGE SCALE GENOMIC DNA]</scope>
    <source>
        <strain evidence="6 7">WC8-2</strain>
    </source>
</reference>
<dbReference type="PANTHER" id="PTHR30346:SF28">
    <property type="entry name" value="HTH-TYPE TRANSCRIPTIONAL REGULATOR CYNR"/>
    <property type="match status" value="1"/>
</dbReference>
<keyword evidence="7" id="KW-1185">Reference proteome</keyword>
<protein>
    <submittedName>
        <fullName evidence="6">LysR family transcriptional regulator</fullName>
    </submittedName>
</protein>
<evidence type="ECO:0000259" key="5">
    <source>
        <dbReference type="PROSITE" id="PS50931"/>
    </source>
</evidence>
<dbReference type="InterPro" id="IPR036388">
    <property type="entry name" value="WH-like_DNA-bd_sf"/>
</dbReference>
<dbReference type="Proteomes" id="UP001317532">
    <property type="component" value="Chromosome"/>
</dbReference>
<dbReference type="SUPFAM" id="SSF53850">
    <property type="entry name" value="Periplasmic binding protein-like II"/>
    <property type="match status" value="1"/>
</dbReference>
<feature type="domain" description="HTH lysR-type" evidence="5">
    <location>
        <begin position="1"/>
        <end position="58"/>
    </location>
</feature>
<dbReference type="PROSITE" id="PS50931">
    <property type="entry name" value="HTH_LYSR"/>
    <property type="match status" value="1"/>
</dbReference>
<evidence type="ECO:0000256" key="3">
    <source>
        <dbReference type="ARBA" id="ARBA00023125"/>
    </source>
</evidence>
<evidence type="ECO:0000256" key="1">
    <source>
        <dbReference type="ARBA" id="ARBA00009437"/>
    </source>
</evidence>
<dbReference type="AlphaFoldDB" id="A0AAN1XW73"/>
<sequence length="298" mass="32872">MELRQLRYFVGVAEHESFTRASEDLAIAQPALSAQVAKLEAEIGVDLFERAGRRVRLTESGRLVLEQARRALRAADDVERVARLGARGLVGRLTLGYSRVFPARILTAVLRSYRRRRPDVALDLREMPSVDQISALRNGEIDCAFLRLVPDCERRVDEFEILPVPDQRVTAAVDSRHRLAKRRSVALAEFAGDDWVMFGRNIGESINDDIVERCRQAGFTPRIVQEATDVRIVLGFVAAGLGVTLVTSAARDLGIRGLHYLAVMPKTVLRFAAVTRRDATSAALAALAAEIRSAGLSS</sequence>
<dbReference type="Pfam" id="PF03466">
    <property type="entry name" value="LysR_substrate"/>
    <property type="match status" value="1"/>
</dbReference>